<feature type="domain" description="O-acyltransferase WSD1 C-terminal" evidence="1">
    <location>
        <begin position="56"/>
        <end position="200"/>
    </location>
</feature>
<dbReference type="InterPro" id="IPR009721">
    <property type="entry name" value="O-acyltransferase_WSD1_C"/>
</dbReference>
<dbReference type="Pfam" id="PF06974">
    <property type="entry name" value="WS_DGAT_C"/>
    <property type="match status" value="1"/>
</dbReference>
<dbReference type="InParanoid" id="A0A251T250"/>
<sequence length="208" mass="23519">MILGEIYGVNKTDDHEKKDFIPKDIRLRATFFFNLRATTRIDTLVDSMKSGTLGRWGNQIGYVLLPLAMGFRSNPLDYVKEAKAVIDQKKVSLEPLFTYFVVELVLKLFGIKAVGKLNHRVFFNTTLWFSNVPGPQQEVTFYGHDATYIAPSCYGQPNALMIHIVSYIDKVTFVISADEETIPDPHRLGDDLEKSLQQIKASAKAKES</sequence>
<evidence type="ECO:0000313" key="4">
    <source>
        <dbReference type="Proteomes" id="UP000215914"/>
    </source>
</evidence>
<proteinExistence type="predicted"/>
<dbReference type="InterPro" id="IPR045034">
    <property type="entry name" value="O-acyltransferase_WSD1-like"/>
</dbReference>
<dbReference type="EMBL" id="CM007901">
    <property type="protein sequence ID" value="OTG03951.1"/>
    <property type="molecule type" value="Genomic_DNA"/>
</dbReference>
<keyword evidence="3" id="KW-0808">Transferase</keyword>
<dbReference type="EC" id="2.3.1.-" evidence="2"/>
<name>A0A251T250_HELAN</name>
<accession>A0A251T250</accession>
<dbReference type="EMBL" id="MNCJ02000327">
    <property type="protein sequence ID" value="KAF5776480.1"/>
    <property type="molecule type" value="Genomic_DNA"/>
</dbReference>
<evidence type="ECO:0000313" key="2">
    <source>
        <dbReference type="EMBL" id="KAF5776480.1"/>
    </source>
</evidence>
<dbReference type="GO" id="GO:0008374">
    <property type="term" value="F:O-acyltransferase activity"/>
    <property type="evidence" value="ECO:0000318"/>
    <property type="project" value="GO_Central"/>
</dbReference>
<reference evidence="2" key="3">
    <citation type="submission" date="2020-06" db="EMBL/GenBank/DDBJ databases">
        <title>Helianthus annuus Genome sequencing and assembly Release 2.</title>
        <authorList>
            <person name="Gouzy J."/>
            <person name="Langlade N."/>
            <person name="Munos S."/>
        </authorList>
    </citation>
    <scope>NUCLEOTIDE SEQUENCE</scope>
    <source>
        <tissue evidence="2">Leaves</tissue>
    </source>
</reference>
<dbReference type="GO" id="GO:0005886">
    <property type="term" value="C:plasma membrane"/>
    <property type="evidence" value="ECO:0000318"/>
    <property type="project" value="GO_Central"/>
</dbReference>
<dbReference type="PANTHER" id="PTHR31650">
    <property type="entry name" value="O-ACYLTRANSFERASE (WSD1-LIKE) FAMILY PROTEIN"/>
    <property type="match status" value="1"/>
</dbReference>
<organism evidence="3 4">
    <name type="scientific">Helianthus annuus</name>
    <name type="common">Common sunflower</name>
    <dbReference type="NCBI Taxonomy" id="4232"/>
    <lineage>
        <taxon>Eukaryota</taxon>
        <taxon>Viridiplantae</taxon>
        <taxon>Streptophyta</taxon>
        <taxon>Embryophyta</taxon>
        <taxon>Tracheophyta</taxon>
        <taxon>Spermatophyta</taxon>
        <taxon>Magnoliopsida</taxon>
        <taxon>eudicotyledons</taxon>
        <taxon>Gunneridae</taxon>
        <taxon>Pentapetalae</taxon>
        <taxon>asterids</taxon>
        <taxon>campanulids</taxon>
        <taxon>Asterales</taxon>
        <taxon>Asteraceae</taxon>
        <taxon>Asteroideae</taxon>
        <taxon>Heliantheae alliance</taxon>
        <taxon>Heliantheae</taxon>
        <taxon>Helianthus</taxon>
    </lineage>
</organism>
<protein>
    <submittedName>
        <fullName evidence="2 3">Transferase</fullName>
        <ecNumber evidence="2">2.3.1.-</ecNumber>
    </submittedName>
</protein>
<dbReference type="OMA" id="PRDEISC"/>
<dbReference type="Gramene" id="mRNA:HanXRQr2_Chr12g0524731">
    <property type="protein sequence ID" value="mRNA:HanXRQr2_Chr12g0524731"/>
    <property type="gene ID" value="HanXRQr2_Chr12g0524731"/>
</dbReference>
<dbReference type="GO" id="GO:0019432">
    <property type="term" value="P:triglyceride biosynthetic process"/>
    <property type="evidence" value="ECO:0000318"/>
    <property type="project" value="GO_Central"/>
</dbReference>
<dbReference type="Proteomes" id="UP000215914">
    <property type="component" value="Chromosome 12"/>
</dbReference>
<gene>
    <name evidence="3" type="ORF">HannXRQ_Chr12g0356981</name>
    <name evidence="2" type="ORF">HanXRQr2_Chr12g0524731</name>
</gene>
<keyword evidence="3" id="KW-0012">Acyltransferase</keyword>
<reference evidence="3" key="2">
    <citation type="submission" date="2017-02" db="EMBL/GenBank/DDBJ databases">
        <title>Sunflower complete genome.</title>
        <authorList>
            <person name="Langlade N."/>
            <person name="Munos S."/>
        </authorList>
    </citation>
    <scope>NUCLEOTIDE SEQUENCE [LARGE SCALE GENOMIC DNA]</scope>
    <source>
        <tissue evidence="3">Leaves</tissue>
    </source>
</reference>
<keyword evidence="4" id="KW-1185">Reference proteome</keyword>
<evidence type="ECO:0000313" key="3">
    <source>
        <dbReference type="EMBL" id="OTG03951.1"/>
    </source>
</evidence>
<reference evidence="2 4" key="1">
    <citation type="journal article" date="2017" name="Nature">
        <title>The sunflower genome provides insights into oil metabolism, flowering and Asterid evolution.</title>
        <authorList>
            <person name="Badouin H."/>
            <person name="Gouzy J."/>
            <person name="Grassa C.J."/>
            <person name="Murat F."/>
            <person name="Staton S.E."/>
            <person name="Cottret L."/>
            <person name="Lelandais-Briere C."/>
            <person name="Owens G.L."/>
            <person name="Carrere S."/>
            <person name="Mayjonade B."/>
            <person name="Legrand L."/>
            <person name="Gill N."/>
            <person name="Kane N.C."/>
            <person name="Bowers J.E."/>
            <person name="Hubner S."/>
            <person name="Bellec A."/>
            <person name="Berard A."/>
            <person name="Berges H."/>
            <person name="Blanchet N."/>
            <person name="Boniface M.C."/>
            <person name="Brunel D."/>
            <person name="Catrice O."/>
            <person name="Chaidir N."/>
            <person name="Claudel C."/>
            <person name="Donnadieu C."/>
            <person name="Faraut T."/>
            <person name="Fievet G."/>
            <person name="Helmstetter N."/>
            <person name="King M."/>
            <person name="Knapp S.J."/>
            <person name="Lai Z."/>
            <person name="Le Paslier M.C."/>
            <person name="Lippi Y."/>
            <person name="Lorenzon L."/>
            <person name="Mandel J.R."/>
            <person name="Marage G."/>
            <person name="Marchand G."/>
            <person name="Marquand E."/>
            <person name="Bret-Mestries E."/>
            <person name="Morien E."/>
            <person name="Nambeesan S."/>
            <person name="Nguyen T."/>
            <person name="Pegot-Espagnet P."/>
            <person name="Pouilly N."/>
            <person name="Raftis F."/>
            <person name="Sallet E."/>
            <person name="Schiex T."/>
            <person name="Thomas J."/>
            <person name="Vandecasteele C."/>
            <person name="Vares D."/>
            <person name="Vear F."/>
            <person name="Vautrin S."/>
            <person name="Crespi M."/>
            <person name="Mangin B."/>
            <person name="Burke J.M."/>
            <person name="Salse J."/>
            <person name="Munos S."/>
            <person name="Vincourt P."/>
            <person name="Rieseberg L.H."/>
            <person name="Langlade N.B."/>
        </authorList>
    </citation>
    <scope>NUCLEOTIDE SEQUENCE [LARGE SCALE GENOMIC DNA]</scope>
    <source>
        <strain evidence="4">cv. SF193</strain>
        <tissue evidence="2">Leaves</tissue>
    </source>
</reference>
<dbReference type="AlphaFoldDB" id="A0A251T250"/>
<dbReference type="PANTHER" id="PTHR31650:SF79">
    <property type="entry name" value="O-ACYLTRANSFERASE (WSD1-LIKE) FAMILY PROTEIN-RELATED"/>
    <property type="match status" value="1"/>
</dbReference>
<evidence type="ECO:0000259" key="1">
    <source>
        <dbReference type="Pfam" id="PF06974"/>
    </source>
</evidence>